<evidence type="ECO:0000259" key="4">
    <source>
        <dbReference type="Pfam" id="PF04715"/>
    </source>
</evidence>
<dbReference type="NCBIfam" id="TIGR00553">
    <property type="entry name" value="pabB"/>
    <property type="match status" value="1"/>
</dbReference>
<dbReference type="Proteomes" id="UP000198718">
    <property type="component" value="Unassembled WGS sequence"/>
</dbReference>
<evidence type="ECO:0000313" key="6">
    <source>
        <dbReference type="Proteomes" id="UP000198718"/>
    </source>
</evidence>
<dbReference type="InterPro" id="IPR005801">
    <property type="entry name" value="ADC_synthase"/>
</dbReference>
<feature type="domain" description="Anthranilate synthase component I N-terminal" evidence="4">
    <location>
        <begin position="11"/>
        <end position="146"/>
    </location>
</feature>
<gene>
    <name evidence="5" type="ORF">SAMN05660472_01749</name>
</gene>
<dbReference type="PRINTS" id="PR00095">
    <property type="entry name" value="ANTSNTHASEI"/>
</dbReference>
<keyword evidence="6" id="KW-1185">Reference proteome</keyword>
<dbReference type="PANTHER" id="PTHR11236">
    <property type="entry name" value="AMINOBENZOATE/ANTHRANILATE SYNTHASE"/>
    <property type="match status" value="1"/>
</dbReference>
<dbReference type="GO" id="GO:0046820">
    <property type="term" value="F:4-amino-4-deoxychorismate synthase activity"/>
    <property type="evidence" value="ECO:0007669"/>
    <property type="project" value="UniProtKB-EC"/>
</dbReference>
<evidence type="ECO:0000259" key="3">
    <source>
        <dbReference type="Pfam" id="PF00425"/>
    </source>
</evidence>
<dbReference type="STRING" id="393762.SAMN05660472_01749"/>
<dbReference type="Pfam" id="PF04715">
    <property type="entry name" value="Anth_synt_I_N"/>
    <property type="match status" value="1"/>
</dbReference>
<dbReference type="EC" id="2.6.1.85" evidence="1"/>
<accession>A0A1G9DVE1</accession>
<dbReference type="InterPro" id="IPR006805">
    <property type="entry name" value="Anth_synth_I_N"/>
</dbReference>
<dbReference type="AlphaFoldDB" id="A0A1G9DVE1"/>
<dbReference type="InterPro" id="IPR015890">
    <property type="entry name" value="Chorismate_C"/>
</dbReference>
<dbReference type="OrthoDB" id="9803598at2"/>
<dbReference type="GO" id="GO:0000162">
    <property type="term" value="P:L-tryptophan biosynthetic process"/>
    <property type="evidence" value="ECO:0007669"/>
    <property type="project" value="TreeGrafter"/>
</dbReference>
<organism evidence="5 6">
    <name type="scientific">Natronincola ferrireducens</name>
    <dbReference type="NCBI Taxonomy" id="393762"/>
    <lineage>
        <taxon>Bacteria</taxon>
        <taxon>Bacillati</taxon>
        <taxon>Bacillota</taxon>
        <taxon>Clostridia</taxon>
        <taxon>Peptostreptococcales</taxon>
        <taxon>Natronincolaceae</taxon>
        <taxon>Natronincola</taxon>
    </lineage>
</organism>
<dbReference type="PANTHER" id="PTHR11236:SF9">
    <property type="entry name" value="ANTHRANILATE SYNTHASE COMPONENT 1"/>
    <property type="match status" value="1"/>
</dbReference>
<protein>
    <recommendedName>
        <fullName evidence="1">aminodeoxychorismate synthase</fullName>
        <ecNumber evidence="1">2.6.1.85</ecNumber>
    </recommendedName>
</protein>
<dbReference type="GO" id="GO:0009396">
    <property type="term" value="P:folic acid-containing compound biosynthetic process"/>
    <property type="evidence" value="ECO:0007669"/>
    <property type="project" value="InterPro"/>
</dbReference>
<evidence type="ECO:0000313" key="5">
    <source>
        <dbReference type="EMBL" id="SDK67857.1"/>
    </source>
</evidence>
<name>A0A1G9DVE1_9FIRM</name>
<feature type="domain" description="Chorismate-utilising enzyme C-terminal" evidence="3">
    <location>
        <begin position="193"/>
        <end position="446"/>
    </location>
</feature>
<keyword evidence="2" id="KW-0808">Transferase</keyword>
<proteinExistence type="predicted"/>
<sequence>MRIEKINTSLDSFQLYTIFKDRSYSFFLDSGMDYDKLGKYSFIGFDPCVVFKSKNDKIDILEGDRRQIYYGNPFDKLKEIYKKYQMDYSSELPFIGGFVGYLSYDLCHHIEKLPRIAIDDVDIPDCFFGLYDGVIIIDHRNKDVYIAAVGVMEDPQNIVNKISNIIYEEEIKGVTIEIDKLDKPVELRSNFTKEEYIAAVNKVKDYIKAGDIYQANLTQRFQCDMKETPYELYGKLRAINPAPFASFIDFGEGHIVSSSPERFIQIKKGLMEARPIKGTRPRGNTPEEDQVNRKDLLTSEKDKAELLMIVDLERNDLGRVSKTGTVKVTELFHLEEYATVYHLVSTIQGEIREDCDVIDCIRATFPGGSITGAPKIRAMEIIDELEPTQRNIYTGSIGYIGLNGDIDLNIVIRTIVCKDDKAYFQVGGGIVWDSDPQMEYEETLHKARALIQALNS</sequence>
<dbReference type="InterPro" id="IPR019999">
    <property type="entry name" value="Anth_synth_I-like"/>
</dbReference>
<reference evidence="5 6" key="1">
    <citation type="submission" date="2016-10" db="EMBL/GenBank/DDBJ databases">
        <authorList>
            <person name="de Groot N.N."/>
        </authorList>
    </citation>
    <scope>NUCLEOTIDE SEQUENCE [LARGE SCALE GENOMIC DNA]</scope>
    <source>
        <strain evidence="5 6">DSM 18346</strain>
    </source>
</reference>
<dbReference type="RefSeq" id="WP_090553324.1">
    <property type="nucleotide sequence ID" value="NZ_FNFP01000003.1"/>
</dbReference>
<dbReference type="InterPro" id="IPR005802">
    <property type="entry name" value="ADC_synth_comp_1"/>
</dbReference>
<evidence type="ECO:0000256" key="1">
    <source>
        <dbReference type="ARBA" id="ARBA00013139"/>
    </source>
</evidence>
<dbReference type="Pfam" id="PF00425">
    <property type="entry name" value="Chorismate_bind"/>
    <property type="match status" value="1"/>
</dbReference>
<dbReference type="EMBL" id="FNFP01000003">
    <property type="protein sequence ID" value="SDK67857.1"/>
    <property type="molecule type" value="Genomic_DNA"/>
</dbReference>
<evidence type="ECO:0000256" key="2">
    <source>
        <dbReference type="ARBA" id="ARBA00022679"/>
    </source>
</evidence>
<dbReference type="Gene3D" id="3.60.120.10">
    <property type="entry name" value="Anthranilate synthase"/>
    <property type="match status" value="1"/>
</dbReference>
<dbReference type="SUPFAM" id="SSF56322">
    <property type="entry name" value="ADC synthase"/>
    <property type="match status" value="1"/>
</dbReference>